<evidence type="ECO:0000313" key="1">
    <source>
        <dbReference type="EMBL" id="AKL96137.1"/>
    </source>
</evidence>
<dbReference type="Proteomes" id="UP000035704">
    <property type="component" value="Chromosome"/>
</dbReference>
<dbReference type="InterPro" id="IPR053746">
    <property type="entry name" value="Viral_HT_Connector_Assembly"/>
</dbReference>
<gene>
    <name evidence="1" type="ORF">CACET_c26920</name>
</gene>
<dbReference type="RefSeq" id="WP_201774948.1">
    <property type="nucleotide sequence ID" value="NZ_CP009687.1"/>
</dbReference>
<sequence>MLELMKTLLSIRIDETSKDTLLEHFLSKAQIIIKGYCNISNIPEKYNHVIVDYAIYLYKNKDSEGYKEKSEGERKVKYDGAIPESIRFALPLPKIKVGGY</sequence>
<dbReference type="STRING" id="84022.CACET_c26920"/>
<dbReference type="KEGG" id="cace:CACET_c26920"/>
<dbReference type="EMBL" id="CP009687">
    <property type="protein sequence ID" value="AKL96137.1"/>
    <property type="molecule type" value="Genomic_DNA"/>
</dbReference>
<dbReference type="Pfam" id="PF05135">
    <property type="entry name" value="Phage_connect_1"/>
    <property type="match status" value="1"/>
</dbReference>
<dbReference type="InterPro" id="IPR021146">
    <property type="entry name" value="Phage_gp6-like_head-tail"/>
</dbReference>
<keyword evidence="2" id="KW-1185">Reference proteome</keyword>
<reference evidence="1 2" key="1">
    <citation type="submission" date="2014-10" db="EMBL/GenBank/DDBJ databases">
        <title>Genome sequence of Clostridium aceticum DSM 1496.</title>
        <authorList>
            <person name="Poehlein A."/>
            <person name="Schiel-Bengelsdorf B."/>
            <person name="Gottschalk G."/>
            <person name="Duerre P."/>
            <person name="Daniel R."/>
        </authorList>
    </citation>
    <scope>NUCLEOTIDE SEQUENCE [LARGE SCALE GENOMIC DNA]</scope>
    <source>
        <strain evidence="1 2">DSM 1496</strain>
    </source>
</reference>
<proteinExistence type="predicted"/>
<dbReference type="NCBIfam" id="TIGR01560">
    <property type="entry name" value="put_DNA_pack"/>
    <property type="match status" value="1"/>
</dbReference>
<accession>A0A0G3WDZ5</accession>
<protein>
    <submittedName>
        <fullName evidence="1">Phage gp6-like head-tail connector protein</fullName>
    </submittedName>
</protein>
<organism evidence="1 2">
    <name type="scientific">Clostridium aceticum</name>
    <dbReference type="NCBI Taxonomy" id="84022"/>
    <lineage>
        <taxon>Bacteria</taxon>
        <taxon>Bacillati</taxon>
        <taxon>Bacillota</taxon>
        <taxon>Clostridia</taxon>
        <taxon>Eubacteriales</taxon>
        <taxon>Clostridiaceae</taxon>
        <taxon>Clostridium</taxon>
    </lineage>
</organism>
<dbReference type="InterPro" id="IPR006450">
    <property type="entry name" value="Phage_HK97_gp6-like"/>
</dbReference>
<dbReference type="PATRIC" id="fig|84022.6.peg.2731"/>
<dbReference type="AlphaFoldDB" id="A0A0G3WDZ5"/>
<evidence type="ECO:0000313" key="2">
    <source>
        <dbReference type="Proteomes" id="UP000035704"/>
    </source>
</evidence>
<name>A0A0G3WDZ5_9CLOT</name>
<dbReference type="Gene3D" id="1.10.246.150">
    <property type="match status" value="1"/>
</dbReference>